<evidence type="ECO:0000313" key="2">
    <source>
        <dbReference type="EMBL" id="CAE0708851.1"/>
    </source>
</evidence>
<reference evidence="2" key="1">
    <citation type="submission" date="2021-01" db="EMBL/GenBank/DDBJ databases">
        <authorList>
            <person name="Corre E."/>
            <person name="Pelletier E."/>
            <person name="Niang G."/>
            <person name="Scheremetjew M."/>
            <person name="Finn R."/>
            <person name="Kale V."/>
            <person name="Holt S."/>
            <person name="Cochrane G."/>
            <person name="Meng A."/>
            <person name="Brown T."/>
            <person name="Cohen L."/>
        </authorList>
    </citation>
    <scope>NUCLEOTIDE SEQUENCE</scope>
    <source>
        <strain evidence="2">10249 10 AB</strain>
    </source>
</reference>
<dbReference type="Pfam" id="PF02810">
    <property type="entry name" value="SEC-C"/>
    <property type="match status" value="1"/>
</dbReference>
<protein>
    <recommendedName>
        <fullName evidence="3">OTU domain-containing protein</fullName>
    </recommendedName>
</protein>
<name>A0A7S4EEX6_9STRA</name>
<dbReference type="AlphaFoldDB" id="A0A7S4EEX6"/>
<sequence length="203" mass="22984">MDESNRTVRYGRRNITVYSETLDAFTVDHGESKSMGPDLLVSYHDNDHYNSVRNKLHPPKPSFIENLPTMNYDRTTRTTSTATTSTIQINNNNETETLHRDESPEIECVTSSLSELPLSGDDNNNKPNEEAATGIKATKNPKRSAPCPCGSGFRYKKCCLAKQKHATRVERLKAKKQEEEEDLSSDTEEEKERSPEMFRVVAI</sequence>
<dbReference type="InterPro" id="IPR004027">
    <property type="entry name" value="SEC_C_motif"/>
</dbReference>
<gene>
    <name evidence="2" type="ORF">PAUS00366_LOCUS1571</name>
</gene>
<feature type="compositionally biased region" description="Acidic residues" evidence="1">
    <location>
        <begin position="179"/>
        <end position="189"/>
    </location>
</feature>
<accession>A0A7S4EEX6</accession>
<feature type="region of interest" description="Disordered" evidence="1">
    <location>
        <begin position="115"/>
        <end position="145"/>
    </location>
</feature>
<dbReference type="SUPFAM" id="SSF103642">
    <property type="entry name" value="Sec-C motif"/>
    <property type="match status" value="1"/>
</dbReference>
<proteinExistence type="predicted"/>
<organism evidence="2">
    <name type="scientific">Pseudo-nitzschia australis</name>
    <dbReference type="NCBI Taxonomy" id="44445"/>
    <lineage>
        <taxon>Eukaryota</taxon>
        <taxon>Sar</taxon>
        <taxon>Stramenopiles</taxon>
        <taxon>Ochrophyta</taxon>
        <taxon>Bacillariophyta</taxon>
        <taxon>Bacillariophyceae</taxon>
        <taxon>Bacillariophycidae</taxon>
        <taxon>Bacillariales</taxon>
        <taxon>Bacillariaceae</taxon>
        <taxon>Pseudo-nitzschia</taxon>
    </lineage>
</organism>
<feature type="region of interest" description="Disordered" evidence="1">
    <location>
        <begin position="167"/>
        <end position="203"/>
    </location>
</feature>
<dbReference type="Gene3D" id="3.30.200.90">
    <property type="match status" value="1"/>
</dbReference>
<dbReference type="EMBL" id="HBIX01002127">
    <property type="protein sequence ID" value="CAE0708851.1"/>
    <property type="molecule type" value="Transcribed_RNA"/>
</dbReference>
<feature type="compositionally biased region" description="Basic and acidic residues" evidence="1">
    <location>
        <begin position="167"/>
        <end position="178"/>
    </location>
</feature>
<evidence type="ECO:0008006" key="3">
    <source>
        <dbReference type="Google" id="ProtNLM"/>
    </source>
</evidence>
<evidence type="ECO:0000256" key="1">
    <source>
        <dbReference type="SAM" id="MobiDB-lite"/>
    </source>
</evidence>
<dbReference type="Gene3D" id="3.10.450.50">
    <property type="match status" value="1"/>
</dbReference>